<name>A0A344TKL2_9BACT</name>
<dbReference type="OrthoDB" id="965665at2"/>
<dbReference type="RefSeq" id="WP_114067967.1">
    <property type="nucleotide sequence ID" value="NZ_CP030850.1"/>
</dbReference>
<accession>A0A344TKL2</accession>
<sequence>MNNPARKSSPRRLWTLYAAAVLLMSVSCKKEEPNLDCDDGTCCGSVQAGRFKFIQQVENAPADFSRNGGFNFSSEANTPMRDIIVCDVNAFDVSKLKHTSTFGTNTPPPYKYRVWGKIYQSLDARSFAGLPVYMINVEKVEEVK</sequence>
<reference evidence="2 3" key="1">
    <citation type="submission" date="2018-07" db="EMBL/GenBank/DDBJ databases">
        <title>Genome sequencing of Runella.</title>
        <authorList>
            <person name="Baek M.-G."/>
            <person name="Yi H."/>
        </authorList>
    </citation>
    <scope>NUCLEOTIDE SEQUENCE [LARGE SCALE GENOMIC DNA]</scope>
    <source>
        <strain evidence="2 3">HYN0085</strain>
    </source>
</reference>
<gene>
    <name evidence="2" type="ORF">DR864_16190</name>
</gene>
<dbReference type="EMBL" id="CP030850">
    <property type="protein sequence ID" value="AXE19183.1"/>
    <property type="molecule type" value="Genomic_DNA"/>
</dbReference>
<evidence type="ECO:0000313" key="2">
    <source>
        <dbReference type="EMBL" id="AXE19183.1"/>
    </source>
</evidence>
<feature type="signal peptide" evidence="1">
    <location>
        <begin position="1"/>
        <end position="30"/>
    </location>
</feature>
<dbReference type="PROSITE" id="PS51257">
    <property type="entry name" value="PROKAR_LIPOPROTEIN"/>
    <property type="match status" value="1"/>
</dbReference>
<keyword evidence="1" id="KW-0732">Signal</keyword>
<organism evidence="2 3">
    <name type="scientific">Runella rosea</name>
    <dbReference type="NCBI Taxonomy" id="2259595"/>
    <lineage>
        <taxon>Bacteria</taxon>
        <taxon>Pseudomonadati</taxon>
        <taxon>Bacteroidota</taxon>
        <taxon>Cytophagia</taxon>
        <taxon>Cytophagales</taxon>
        <taxon>Spirosomataceae</taxon>
        <taxon>Runella</taxon>
    </lineage>
</organism>
<evidence type="ECO:0000256" key="1">
    <source>
        <dbReference type="SAM" id="SignalP"/>
    </source>
</evidence>
<dbReference type="AlphaFoldDB" id="A0A344TKL2"/>
<keyword evidence="3" id="KW-1185">Reference proteome</keyword>
<feature type="chain" id="PRO_5016913540" evidence="1">
    <location>
        <begin position="31"/>
        <end position="144"/>
    </location>
</feature>
<evidence type="ECO:0000313" key="3">
    <source>
        <dbReference type="Proteomes" id="UP000251993"/>
    </source>
</evidence>
<dbReference type="KEGG" id="run:DR864_16190"/>
<dbReference type="Proteomes" id="UP000251993">
    <property type="component" value="Chromosome"/>
</dbReference>
<proteinExistence type="predicted"/>
<protein>
    <submittedName>
        <fullName evidence="2">Uncharacterized protein</fullName>
    </submittedName>
</protein>